<sequence length="390" mass="44541">MAGLYFHIPFRTARRSYDDSYYEVVPDEQRLNARLTQFVDALSTELKLYAQDYAEDEPVRTIHAGGGRPSLLRLRHIRSLLNTVLNVFDASTFEESTAEINPEDATRPYLSGLRNVGFDRLSMGVLSFYPDDLQHLGAPHSPADAVRSIRTAFNVGFETLAIDMAFGWPEQSIERWTDNLQQAIDMGIPSVTLLEWQPDRASDPNKESEAAENENRVRRARMLKVANELLEEAGYTPYELTHFARPGHESAHLRNIYAHGSYIGVGPSAESFWWPGRDEERSATRWTNIRDVDRYVSLLGNRYPPIAYRQTADWISLAREYIFLRLRTHEGLDLSDLRDRYGYDLLSARSALIEKLVKNDLINEPDTGCIRLTRSGRLLADGITERLMPS</sequence>
<dbReference type="OrthoDB" id="9808022at2"/>
<comment type="caution">
    <text evidence="2">The sequence shown here is derived from an EMBL/GenBank/DDBJ whole genome shotgun (WGS) entry which is preliminary data.</text>
</comment>
<evidence type="ECO:0000313" key="3">
    <source>
        <dbReference type="Proteomes" id="UP000220102"/>
    </source>
</evidence>
<proteinExistence type="predicted"/>
<reference evidence="2 3" key="1">
    <citation type="submission" date="2017-10" db="EMBL/GenBank/DDBJ databases">
        <title>Draft genome of Longibacter Salinarum.</title>
        <authorList>
            <person name="Goh K.M."/>
            <person name="Shamsir M.S."/>
            <person name="Lim S.W."/>
        </authorList>
    </citation>
    <scope>NUCLEOTIDE SEQUENCE [LARGE SCALE GENOMIC DNA]</scope>
    <source>
        <strain evidence="2 3">KCTC 52045</strain>
    </source>
</reference>
<dbReference type="PANTHER" id="PTHR13932">
    <property type="entry name" value="COPROPORPHYRINIGEN III OXIDASE"/>
    <property type="match status" value="1"/>
</dbReference>
<dbReference type="Pfam" id="PF04055">
    <property type="entry name" value="Radical_SAM"/>
    <property type="match status" value="1"/>
</dbReference>
<dbReference type="Pfam" id="PF06969">
    <property type="entry name" value="HemN_C"/>
    <property type="match status" value="1"/>
</dbReference>
<dbReference type="InterPro" id="IPR034505">
    <property type="entry name" value="Coproporphyrinogen-III_oxidase"/>
</dbReference>
<organism evidence="2 3">
    <name type="scientific">Longibacter salinarum</name>
    <dbReference type="NCBI Taxonomy" id="1850348"/>
    <lineage>
        <taxon>Bacteria</taxon>
        <taxon>Pseudomonadati</taxon>
        <taxon>Rhodothermota</taxon>
        <taxon>Rhodothermia</taxon>
        <taxon>Rhodothermales</taxon>
        <taxon>Salisaetaceae</taxon>
        <taxon>Longibacter</taxon>
    </lineage>
</organism>
<dbReference type="RefSeq" id="WP_098075127.1">
    <property type="nucleotide sequence ID" value="NZ_PDEQ01000003.1"/>
</dbReference>
<dbReference type="InterPro" id="IPR010723">
    <property type="entry name" value="HemN_C"/>
</dbReference>
<dbReference type="SUPFAM" id="SSF102114">
    <property type="entry name" value="Radical SAM enzymes"/>
    <property type="match status" value="1"/>
</dbReference>
<dbReference type="Proteomes" id="UP000220102">
    <property type="component" value="Unassembled WGS sequence"/>
</dbReference>
<dbReference type="InterPro" id="IPR058240">
    <property type="entry name" value="rSAM_sf"/>
</dbReference>
<dbReference type="GO" id="GO:0051539">
    <property type="term" value="F:4 iron, 4 sulfur cluster binding"/>
    <property type="evidence" value="ECO:0007669"/>
    <property type="project" value="TreeGrafter"/>
</dbReference>
<accession>A0A2A8CZ50</accession>
<evidence type="ECO:0000313" key="2">
    <source>
        <dbReference type="EMBL" id="PEN13965.1"/>
    </source>
</evidence>
<dbReference type="InterPro" id="IPR006638">
    <property type="entry name" value="Elp3/MiaA/NifB-like_rSAM"/>
</dbReference>
<feature type="domain" description="Elp3/MiaA/NifB-like radical SAM core" evidence="1">
    <location>
        <begin position="1"/>
        <end position="231"/>
    </location>
</feature>
<dbReference type="InterPro" id="IPR007197">
    <property type="entry name" value="rSAM"/>
</dbReference>
<dbReference type="SMART" id="SM00729">
    <property type="entry name" value="Elp3"/>
    <property type="match status" value="1"/>
</dbReference>
<dbReference type="GO" id="GO:0006779">
    <property type="term" value="P:porphyrin-containing compound biosynthetic process"/>
    <property type="evidence" value="ECO:0007669"/>
    <property type="project" value="TreeGrafter"/>
</dbReference>
<evidence type="ECO:0000259" key="1">
    <source>
        <dbReference type="SMART" id="SM00729"/>
    </source>
</evidence>
<dbReference type="GO" id="GO:0003824">
    <property type="term" value="F:catalytic activity"/>
    <property type="evidence" value="ECO:0007669"/>
    <property type="project" value="InterPro"/>
</dbReference>
<dbReference type="GO" id="GO:0005737">
    <property type="term" value="C:cytoplasm"/>
    <property type="evidence" value="ECO:0007669"/>
    <property type="project" value="TreeGrafter"/>
</dbReference>
<protein>
    <submittedName>
        <fullName evidence="2">Coproporphyrinogen III oxidase</fullName>
    </submittedName>
</protein>
<gene>
    <name evidence="2" type="ORF">CRI94_07890</name>
</gene>
<dbReference type="EMBL" id="PDEQ01000003">
    <property type="protein sequence ID" value="PEN13965.1"/>
    <property type="molecule type" value="Genomic_DNA"/>
</dbReference>
<dbReference type="PANTHER" id="PTHR13932:SF5">
    <property type="entry name" value="RADICAL S-ADENOSYL METHIONINE DOMAIN-CONTAINING PROTEIN 1, MITOCHONDRIAL"/>
    <property type="match status" value="1"/>
</dbReference>
<dbReference type="AlphaFoldDB" id="A0A2A8CZ50"/>
<keyword evidence="3" id="KW-1185">Reference proteome</keyword>
<name>A0A2A8CZ50_9BACT</name>